<name>A0A5D6V1W8_9BACT</name>
<gene>
    <name evidence="2" type="ORF">FY528_11170</name>
</gene>
<evidence type="ECO:0000313" key="2">
    <source>
        <dbReference type="EMBL" id="TYZ09297.1"/>
    </source>
</evidence>
<evidence type="ECO:0008006" key="4">
    <source>
        <dbReference type="Google" id="ProtNLM"/>
    </source>
</evidence>
<keyword evidence="1" id="KW-0732">Signal</keyword>
<dbReference type="EMBL" id="VTHL01000010">
    <property type="protein sequence ID" value="TYZ09297.1"/>
    <property type="molecule type" value="Genomic_DNA"/>
</dbReference>
<protein>
    <recommendedName>
        <fullName evidence="4">Lipocalin-like domain-containing protein</fullName>
    </recommendedName>
</protein>
<feature type="signal peptide" evidence="1">
    <location>
        <begin position="1"/>
        <end position="25"/>
    </location>
</feature>
<feature type="chain" id="PRO_5022677657" description="Lipocalin-like domain-containing protein" evidence="1">
    <location>
        <begin position="26"/>
        <end position="160"/>
    </location>
</feature>
<proteinExistence type="predicted"/>
<dbReference type="AlphaFoldDB" id="A0A5D6V1W8"/>
<dbReference type="PROSITE" id="PS51257">
    <property type="entry name" value="PROKAR_LIPOPROTEIN"/>
    <property type="match status" value="1"/>
</dbReference>
<comment type="caution">
    <text evidence="2">The sequence shown here is derived from an EMBL/GenBank/DDBJ whole genome shotgun (WGS) entry which is preliminary data.</text>
</comment>
<sequence length="160" mass="17477">MKTLLNTPLLAALLLAGTFAGCEKAGPEVAPAPSRTDLLTEKDWKLAAETVSPAFPTEEGELITDVFAYMPECDRDDLMHFDRAKTCALREGASQCASGPQQFAGTWAFEADDTILRTNLQTLGASSFNVLRLSETTLQLKGIRTIDGVDYTYVYTYAKQ</sequence>
<reference evidence="2 3" key="1">
    <citation type="submission" date="2019-08" db="EMBL/GenBank/DDBJ databases">
        <authorList>
            <person name="Seo M.-J."/>
        </authorList>
    </citation>
    <scope>NUCLEOTIDE SEQUENCE [LARGE SCALE GENOMIC DNA]</scope>
    <source>
        <strain evidence="2 3">KIGAM108</strain>
    </source>
</reference>
<accession>A0A5D6V1W8</accession>
<organism evidence="2 3">
    <name type="scientific">Hymenobacter lutimineralis</name>
    <dbReference type="NCBI Taxonomy" id="2606448"/>
    <lineage>
        <taxon>Bacteria</taxon>
        <taxon>Pseudomonadati</taxon>
        <taxon>Bacteroidota</taxon>
        <taxon>Cytophagia</taxon>
        <taxon>Cytophagales</taxon>
        <taxon>Hymenobacteraceae</taxon>
        <taxon>Hymenobacter</taxon>
    </lineage>
</organism>
<dbReference type="Proteomes" id="UP000322791">
    <property type="component" value="Unassembled WGS sequence"/>
</dbReference>
<evidence type="ECO:0000256" key="1">
    <source>
        <dbReference type="SAM" id="SignalP"/>
    </source>
</evidence>
<dbReference type="RefSeq" id="WP_149071092.1">
    <property type="nucleotide sequence ID" value="NZ_VTHL01000010.1"/>
</dbReference>
<evidence type="ECO:0000313" key="3">
    <source>
        <dbReference type="Proteomes" id="UP000322791"/>
    </source>
</evidence>
<keyword evidence="3" id="KW-1185">Reference proteome</keyword>